<dbReference type="InterPro" id="IPR051201">
    <property type="entry name" value="Chloro_Bact_Ser_Proteases"/>
</dbReference>
<dbReference type="PANTHER" id="PTHR43343:SF3">
    <property type="entry name" value="PROTEASE DO-LIKE 8, CHLOROPLASTIC"/>
    <property type="match status" value="1"/>
</dbReference>
<dbReference type="AlphaFoldDB" id="E6TT59"/>
<dbReference type="RefSeq" id="WP_013490298.1">
    <property type="nucleotide sequence ID" value="NC_014829.1"/>
</dbReference>
<dbReference type="Pfam" id="PF13365">
    <property type="entry name" value="Trypsin_2"/>
    <property type="match status" value="1"/>
</dbReference>
<keyword evidence="4" id="KW-0812">Transmembrane</keyword>
<dbReference type="KEGG" id="bco:Bcell_3727"/>
<dbReference type="PANTHER" id="PTHR43343">
    <property type="entry name" value="PEPTIDASE S12"/>
    <property type="match status" value="1"/>
</dbReference>
<keyword evidence="6" id="KW-1185">Reference proteome</keyword>
<dbReference type="OrthoDB" id="189537at2"/>
<evidence type="ECO:0000256" key="2">
    <source>
        <dbReference type="ARBA" id="ARBA00022801"/>
    </source>
</evidence>
<dbReference type="InterPro" id="IPR001940">
    <property type="entry name" value="Peptidase_S1C"/>
</dbReference>
<dbReference type="Gene3D" id="2.40.10.120">
    <property type="match status" value="1"/>
</dbReference>
<gene>
    <name evidence="5" type="ordered locus">Bcell_3727</name>
</gene>
<name>E6TT59_EVAC2</name>
<keyword evidence="4" id="KW-1133">Transmembrane helix</keyword>
<dbReference type="STRING" id="649639.Bcell_3727"/>
<protein>
    <submittedName>
        <fullName evidence="5">Peptidase S1 and S6 chymotrypsin/Hap</fullName>
    </submittedName>
</protein>
<dbReference type="HOGENOM" id="CLU_060099_0_0_9"/>
<evidence type="ECO:0000313" key="6">
    <source>
        <dbReference type="Proteomes" id="UP000001401"/>
    </source>
</evidence>
<evidence type="ECO:0000256" key="4">
    <source>
        <dbReference type="SAM" id="Phobius"/>
    </source>
</evidence>
<keyword evidence="4" id="KW-0472">Membrane</keyword>
<dbReference type="PRINTS" id="PR00834">
    <property type="entry name" value="PROTEASES2C"/>
</dbReference>
<dbReference type="eggNOG" id="COG0265">
    <property type="taxonomic scope" value="Bacteria"/>
</dbReference>
<evidence type="ECO:0000313" key="5">
    <source>
        <dbReference type="EMBL" id="ADU31967.1"/>
    </source>
</evidence>
<evidence type="ECO:0000256" key="1">
    <source>
        <dbReference type="ARBA" id="ARBA00022670"/>
    </source>
</evidence>
<keyword evidence="1" id="KW-0645">Protease</keyword>
<accession>E6TT59</accession>
<dbReference type="GO" id="GO:0006508">
    <property type="term" value="P:proteolysis"/>
    <property type="evidence" value="ECO:0007669"/>
    <property type="project" value="UniProtKB-KW"/>
</dbReference>
<evidence type="ECO:0000256" key="3">
    <source>
        <dbReference type="ARBA" id="ARBA00022825"/>
    </source>
</evidence>
<reference evidence="5" key="1">
    <citation type="submission" date="2010-12" db="EMBL/GenBank/DDBJ databases">
        <title>Complete sequence of Bacillus cellulosilyticus DSM 2522.</title>
        <authorList>
            <consortium name="US DOE Joint Genome Institute"/>
            <person name="Lucas S."/>
            <person name="Copeland A."/>
            <person name="Lapidus A."/>
            <person name="Cheng J.-F."/>
            <person name="Bruce D."/>
            <person name="Goodwin L."/>
            <person name="Pitluck S."/>
            <person name="Chertkov O."/>
            <person name="Detter J.C."/>
            <person name="Han C."/>
            <person name="Tapia R."/>
            <person name="Land M."/>
            <person name="Hauser L."/>
            <person name="Jeffries C."/>
            <person name="Kyrpides N."/>
            <person name="Ivanova N."/>
            <person name="Mikhailova N."/>
            <person name="Brumm P."/>
            <person name="Mead D."/>
            <person name="Woyke T."/>
        </authorList>
    </citation>
    <scope>NUCLEOTIDE SEQUENCE [LARGE SCALE GENOMIC DNA]</scope>
    <source>
        <strain evidence="5">DSM 2522</strain>
    </source>
</reference>
<dbReference type="EMBL" id="CP002394">
    <property type="protein sequence ID" value="ADU31967.1"/>
    <property type="molecule type" value="Genomic_DNA"/>
</dbReference>
<feature type="transmembrane region" description="Helical" evidence="4">
    <location>
        <begin position="6"/>
        <end position="27"/>
    </location>
</feature>
<dbReference type="SUPFAM" id="SSF50494">
    <property type="entry name" value="Trypsin-like serine proteases"/>
    <property type="match status" value="1"/>
</dbReference>
<proteinExistence type="predicted"/>
<dbReference type="GO" id="GO:0004252">
    <property type="term" value="F:serine-type endopeptidase activity"/>
    <property type="evidence" value="ECO:0007669"/>
    <property type="project" value="InterPro"/>
</dbReference>
<dbReference type="Proteomes" id="UP000001401">
    <property type="component" value="Chromosome"/>
</dbReference>
<organism evidence="5 6">
    <name type="scientific">Evansella cellulosilytica (strain ATCC 21833 / DSM 2522 / FERM P-1141 / JCM 9156 / N-4)</name>
    <name type="common">Bacillus cellulosilyticus</name>
    <dbReference type="NCBI Taxonomy" id="649639"/>
    <lineage>
        <taxon>Bacteria</taxon>
        <taxon>Bacillati</taxon>
        <taxon>Bacillota</taxon>
        <taxon>Bacilli</taxon>
        <taxon>Bacillales</taxon>
        <taxon>Bacillaceae</taxon>
        <taxon>Evansella</taxon>
    </lineage>
</organism>
<dbReference type="InterPro" id="IPR009003">
    <property type="entry name" value="Peptidase_S1_PA"/>
</dbReference>
<keyword evidence="2" id="KW-0378">Hydrolase</keyword>
<sequence>MKLHWIISLIFTVLILGVGAYGFYFIYDHVPKQLDAPSSILAYDDEESDQFVEGETRELTEIIHDTQKLVVKIETEDGSIGSGFLYNDMGDIVTNAHVVAGVNNVTVTTADSRQLYGTVIGISDTIDIALVRVDDLAGTDPLPISNTKAEIGEEVLALGSPFGLDNTVTTGIISGLDRDLDLPPYYYEGLYQISAPIAPGNSGGPLVYSATGEVIGINSAAADQGSIGFSIPIIDVLGMIQGWSQSPMTALPTFDTYTTDYGYYETDYYYTDEDYALYLVEYYYDNLIYQDFLTAYSLLGSNLQTNMSYESLRNEYIHTDWISIDDIVVTNTNPLQVFSIITKEQYSNNTTSYEKYKVTHTIGYENDHLKILTEQKERIN</sequence>
<keyword evidence="3" id="KW-0720">Serine protease</keyword>